<dbReference type="Proteomes" id="UP000198211">
    <property type="component" value="Unassembled WGS sequence"/>
</dbReference>
<dbReference type="OrthoDB" id="10421989at2759"/>
<evidence type="ECO:0000313" key="1">
    <source>
        <dbReference type="EMBL" id="OWZ17586.1"/>
    </source>
</evidence>
<sequence length="133" mass="14791">MDSTSIVTSKTLYTCLGPAQEVKTHVRGKFQDWAMSLTGLKYQIEHVNGSTDLWADVLSRWGLRSGEKCRVTKCKAITRSSNREATAADKQIQQLHLRAGDFIFPTLSEIQAAQQKHARVAPASANVDKNNPY</sequence>
<name>A0A225WIQ6_9STRA</name>
<accession>A0A225WIQ6</accession>
<reference evidence="2" key="1">
    <citation type="submission" date="2017-03" db="EMBL/GenBank/DDBJ databases">
        <title>Phytopthora megakarya and P. palmivora, two closely related causual agents of cacao black pod achieved similar genome size and gene model numbers by different mechanisms.</title>
        <authorList>
            <person name="Ali S."/>
            <person name="Shao J."/>
            <person name="Larry D.J."/>
            <person name="Kronmiller B."/>
            <person name="Shen D."/>
            <person name="Strem M.D."/>
            <person name="Melnick R.L."/>
            <person name="Guiltinan M.J."/>
            <person name="Tyler B.M."/>
            <person name="Meinhardt L.W."/>
            <person name="Bailey B.A."/>
        </authorList>
    </citation>
    <scope>NUCLEOTIDE SEQUENCE [LARGE SCALE GENOMIC DNA]</scope>
    <source>
        <strain evidence="2">zdho120</strain>
    </source>
</reference>
<evidence type="ECO:0000313" key="2">
    <source>
        <dbReference type="Proteomes" id="UP000198211"/>
    </source>
</evidence>
<comment type="caution">
    <text evidence="1">The sequence shown here is derived from an EMBL/GenBank/DDBJ whole genome shotgun (WGS) entry which is preliminary data.</text>
</comment>
<keyword evidence="2" id="KW-1185">Reference proteome</keyword>
<gene>
    <name evidence="1" type="ORF">PHMEG_0008463</name>
</gene>
<proteinExistence type="predicted"/>
<dbReference type="AlphaFoldDB" id="A0A225WIQ6"/>
<organism evidence="1 2">
    <name type="scientific">Phytophthora megakarya</name>
    <dbReference type="NCBI Taxonomy" id="4795"/>
    <lineage>
        <taxon>Eukaryota</taxon>
        <taxon>Sar</taxon>
        <taxon>Stramenopiles</taxon>
        <taxon>Oomycota</taxon>
        <taxon>Peronosporomycetes</taxon>
        <taxon>Peronosporales</taxon>
        <taxon>Peronosporaceae</taxon>
        <taxon>Phytophthora</taxon>
    </lineage>
</organism>
<dbReference type="EMBL" id="NBNE01000730">
    <property type="protein sequence ID" value="OWZ17586.1"/>
    <property type="molecule type" value="Genomic_DNA"/>
</dbReference>
<protein>
    <submittedName>
        <fullName evidence="1">Uncharacterized protein</fullName>
    </submittedName>
</protein>